<comment type="caution">
    <text evidence="1">The sequence shown here is derived from an EMBL/GenBank/DDBJ whole genome shotgun (WGS) entry which is preliminary data.</text>
</comment>
<evidence type="ECO:0000313" key="1">
    <source>
        <dbReference type="EMBL" id="GBC02216.1"/>
    </source>
</evidence>
<dbReference type="EMBL" id="BLAL01000215">
    <property type="protein sequence ID" value="GES92595.1"/>
    <property type="molecule type" value="Genomic_DNA"/>
</dbReference>
<dbReference type="AlphaFoldDB" id="A0A2Z6RHT4"/>
<dbReference type="OrthoDB" id="2306918at2759"/>
<dbReference type="Proteomes" id="UP000615446">
    <property type="component" value="Unassembled WGS sequence"/>
</dbReference>
<dbReference type="Proteomes" id="UP000247702">
    <property type="component" value="Unassembled WGS sequence"/>
</dbReference>
<reference evidence="1 3" key="1">
    <citation type="submission" date="2017-11" db="EMBL/GenBank/DDBJ databases">
        <title>The genome of Rhizophagus clarus HR1 reveals common genetic basis of auxotrophy among arbuscular mycorrhizal fungi.</title>
        <authorList>
            <person name="Kobayashi Y."/>
        </authorList>
    </citation>
    <scope>NUCLEOTIDE SEQUENCE [LARGE SCALE GENOMIC DNA]</scope>
    <source>
        <strain evidence="1 3">HR1</strain>
    </source>
</reference>
<evidence type="ECO:0000313" key="2">
    <source>
        <dbReference type="EMBL" id="GES92595.1"/>
    </source>
</evidence>
<dbReference type="EMBL" id="BEXD01003816">
    <property type="protein sequence ID" value="GBC02216.1"/>
    <property type="molecule type" value="Genomic_DNA"/>
</dbReference>
<evidence type="ECO:0000313" key="3">
    <source>
        <dbReference type="Proteomes" id="UP000247702"/>
    </source>
</evidence>
<keyword evidence="3" id="KW-1185">Reference proteome</keyword>
<sequence length="76" mass="8871">MPIDIFQNLYFLSNPVPSQDNLDHYEQFVNLYGKLTTEQFCPSLINEKSKTEPVSSNILISAKIKDYIRWKNTMSL</sequence>
<reference evidence="2" key="2">
    <citation type="submission" date="2019-10" db="EMBL/GenBank/DDBJ databases">
        <title>Conservation and host-specific expression of non-tandemly repeated heterogenous ribosome RNA gene in arbuscular mycorrhizal fungi.</title>
        <authorList>
            <person name="Maeda T."/>
            <person name="Kobayashi Y."/>
            <person name="Nakagawa T."/>
            <person name="Ezawa T."/>
            <person name="Yamaguchi K."/>
            <person name="Bino T."/>
            <person name="Nishimoto Y."/>
            <person name="Shigenobu S."/>
            <person name="Kawaguchi M."/>
        </authorList>
    </citation>
    <scope>NUCLEOTIDE SEQUENCE</scope>
    <source>
        <strain evidence="2">HR1</strain>
    </source>
</reference>
<organism evidence="1 3">
    <name type="scientific">Rhizophagus clarus</name>
    <dbReference type="NCBI Taxonomy" id="94130"/>
    <lineage>
        <taxon>Eukaryota</taxon>
        <taxon>Fungi</taxon>
        <taxon>Fungi incertae sedis</taxon>
        <taxon>Mucoromycota</taxon>
        <taxon>Glomeromycotina</taxon>
        <taxon>Glomeromycetes</taxon>
        <taxon>Glomerales</taxon>
        <taxon>Glomeraceae</taxon>
        <taxon>Rhizophagus</taxon>
    </lineage>
</organism>
<accession>A0A2Z6RHT4</accession>
<gene>
    <name evidence="2" type="ORF">RCL2_001936700</name>
    <name evidence="1" type="ORF">RclHR1_04500004</name>
</gene>
<protein>
    <submittedName>
        <fullName evidence="1">Uncharacterized protein</fullName>
    </submittedName>
</protein>
<name>A0A2Z6RHT4_9GLOM</name>
<proteinExistence type="predicted"/>